<accession>A0A7J6M288</accession>
<organism evidence="2 3">
    <name type="scientific">Perkinsus chesapeaki</name>
    <name type="common">Clam parasite</name>
    <name type="synonym">Perkinsus andrewsi</name>
    <dbReference type="NCBI Taxonomy" id="330153"/>
    <lineage>
        <taxon>Eukaryota</taxon>
        <taxon>Sar</taxon>
        <taxon>Alveolata</taxon>
        <taxon>Perkinsozoa</taxon>
        <taxon>Perkinsea</taxon>
        <taxon>Perkinsida</taxon>
        <taxon>Perkinsidae</taxon>
        <taxon>Perkinsus</taxon>
    </lineage>
</organism>
<evidence type="ECO:0000313" key="3">
    <source>
        <dbReference type="Proteomes" id="UP000591131"/>
    </source>
</evidence>
<gene>
    <name evidence="2" type="ORF">FOL47_004474</name>
</gene>
<sequence>MSLVMYFVVMYAMACYGLARHSPDGMYRSVYKEPIMSIDFTPASEEVTMVGVDYELYTGTYTPKGKSINVTVEAKDLKSLMKQFPNKIVGDTFERITFDDGSDTITVPYNGGDAFYGHK</sequence>
<dbReference type="EMBL" id="JAAPAO010000254">
    <property type="protein sequence ID" value="KAF4665672.1"/>
    <property type="molecule type" value="Genomic_DNA"/>
</dbReference>
<protein>
    <submittedName>
        <fullName evidence="2">Uncharacterized protein</fullName>
    </submittedName>
</protein>
<evidence type="ECO:0000256" key="1">
    <source>
        <dbReference type="SAM" id="SignalP"/>
    </source>
</evidence>
<feature type="chain" id="PRO_5029878919" evidence="1">
    <location>
        <begin position="20"/>
        <end position="119"/>
    </location>
</feature>
<feature type="signal peptide" evidence="1">
    <location>
        <begin position="1"/>
        <end position="19"/>
    </location>
</feature>
<keyword evidence="3" id="KW-1185">Reference proteome</keyword>
<dbReference type="AlphaFoldDB" id="A0A7J6M288"/>
<proteinExistence type="predicted"/>
<dbReference type="Proteomes" id="UP000591131">
    <property type="component" value="Unassembled WGS sequence"/>
</dbReference>
<reference evidence="2 3" key="1">
    <citation type="submission" date="2020-04" db="EMBL/GenBank/DDBJ databases">
        <title>Perkinsus chesapeaki whole genome sequence.</title>
        <authorList>
            <person name="Bogema D.R."/>
        </authorList>
    </citation>
    <scope>NUCLEOTIDE SEQUENCE [LARGE SCALE GENOMIC DNA]</scope>
    <source>
        <strain evidence="2">ATCC PRA-425</strain>
    </source>
</reference>
<keyword evidence="1" id="KW-0732">Signal</keyword>
<evidence type="ECO:0000313" key="2">
    <source>
        <dbReference type="EMBL" id="KAF4665672.1"/>
    </source>
</evidence>
<name>A0A7J6M288_PERCH</name>
<comment type="caution">
    <text evidence="2">The sequence shown here is derived from an EMBL/GenBank/DDBJ whole genome shotgun (WGS) entry which is preliminary data.</text>
</comment>